<dbReference type="InterPro" id="IPR003660">
    <property type="entry name" value="HAMP_dom"/>
</dbReference>
<protein>
    <submittedName>
        <fullName evidence="12">Methyl-accepting chemotaxis protein</fullName>
    </submittedName>
</protein>
<dbReference type="PANTHER" id="PTHR32089">
    <property type="entry name" value="METHYL-ACCEPTING CHEMOTAXIS PROTEIN MCPB"/>
    <property type="match status" value="1"/>
</dbReference>
<dbReference type="STRING" id="225004.SAMN02745152_01126"/>
<evidence type="ECO:0000259" key="10">
    <source>
        <dbReference type="PROSITE" id="PS50111"/>
    </source>
</evidence>
<dbReference type="AlphaFoldDB" id="A0A1T4N5X4"/>
<dbReference type="Proteomes" id="UP000190395">
    <property type="component" value="Unassembled WGS sequence"/>
</dbReference>
<dbReference type="PROSITE" id="PS50111">
    <property type="entry name" value="CHEMOTAXIS_TRANSDUC_2"/>
    <property type="match status" value="1"/>
</dbReference>
<dbReference type="Pfam" id="PF17202">
    <property type="entry name" value="sCache_3_3"/>
    <property type="match status" value="1"/>
</dbReference>
<evidence type="ECO:0000313" key="13">
    <source>
        <dbReference type="Proteomes" id="UP000190395"/>
    </source>
</evidence>
<accession>A0A1T4N5X4</accession>
<evidence type="ECO:0000256" key="9">
    <source>
        <dbReference type="SAM" id="Phobius"/>
    </source>
</evidence>
<keyword evidence="6 8" id="KW-0807">Transducer</keyword>
<evidence type="ECO:0000259" key="11">
    <source>
        <dbReference type="PROSITE" id="PS50885"/>
    </source>
</evidence>
<keyword evidence="2" id="KW-1003">Cell membrane</keyword>
<dbReference type="Pfam" id="PF00015">
    <property type="entry name" value="MCPsignal"/>
    <property type="match status" value="1"/>
</dbReference>
<dbReference type="GO" id="GO:0005886">
    <property type="term" value="C:plasma membrane"/>
    <property type="evidence" value="ECO:0007669"/>
    <property type="project" value="UniProtKB-SubCell"/>
</dbReference>
<dbReference type="PROSITE" id="PS50885">
    <property type="entry name" value="HAMP"/>
    <property type="match status" value="1"/>
</dbReference>
<dbReference type="EMBL" id="FUXC01000005">
    <property type="protein sequence ID" value="SJZ74709.1"/>
    <property type="molecule type" value="Genomic_DNA"/>
</dbReference>
<keyword evidence="13" id="KW-1185">Reference proteome</keyword>
<feature type="transmembrane region" description="Helical" evidence="9">
    <location>
        <begin position="12"/>
        <end position="33"/>
    </location>
</feature>
<dbReference type="InterPro" id="IPR033463">
    <property type="entry name" value="sCache_3"/>
</dbReference>
<keyword evidence="3 9" id="KW-0812">Transmembrane</keyword>
<gene>
    <name evidence="12" type="ORF">SAMN02745152_01126</name>
</gene>
<dbReference type="Pfam" id="PF00672">
    <property type="entry name" value="HAMP"/>
    <property type="match status" value="1"/>
</dbReference>
<dbReference type="SUPFAM" id="SSF58104">
    <property type="entry name" value="Methyl-accepting chemotaxis protein (MCP) signaling domain"/>
    <property type="match status" value="2"/>
</dbReference>
<feature type="transmembrane region" description="Helical" evidence="9">
    <location>
        <begin position="277"/>
        <end position="297"/>
    </location>
</feature>
<feature type="domain" description="Methyl-accepting transducer" evidence="10">
    <location>
        <begin position="399"/>
        <end position="621"/>
    </location>
</feature>
<dbReference type="PANTHER" id="PTHR32089:SF112">
    <property type="entry name" value="LYSOZYME-LIKE PROTEIN-RELATED"/>
    <property type="match status" value="1"/>
</dbReference>
<evidence type="ECO:0000256" key="7">
    <source>
        <dbReference type="ARBA" id="ARBA00029447"/>
    </source>
</evidence>
<dbReference type="Gene3D" id="1.10.287.950">
    <property type="entry name" value="Methyl-accepting chemotaxis protein"/>
    <property type="match status" value="1"/>
</dbReference>
<reference evidence="12 13" key="1">
    <citation type="submission" date="2017-02" db="EMBL/GenBank/DDBJ databases">
        <authorList>
            <person name="Peterson S.W."/>
        </authorList>
    </citation>
    <scope>NUCLEOTIDE SEQUENCE [LARGE SCALE GENOMIC DNA]</scope>
    <source>
        <strain evidence="12 13">ATCC BAA-909</strain>
    </source>
</reference>
<evidence type="ECO:0000256" key="2">
    <source>
        <dbReference type="ARBA" id="ARBA00022475"/>
    </source>
</evidence>
<comment type="similarity">
    <text evidence="7">Belongs to the methyl-accepting chemotaxis (MCP) protein family.</text>
</comment>
<evidence type="ECO:0000256" key="4">
    <source>
        <dbReference type="ARBA" id="ARBA00022989"/>
    </source>
</evidence>
<dbReference type="Gene3D" id="6.10.340.10">
    <property type="match status" value="1"/>
</dbReference>
<evidence type="ECO:0000256" key="6">
    <source>
        <dbReference type="ARBA" id="ARBA00023224"/>
    </source>
</evidence>
<name>A0A1T4N5X4_9SPIR</name>
<evidence type="ECO:0000256" key="5">
    <source>
        <dbReference type="ARBA" id="ARBA00023136"/>
    </source>
</evidence>
<keyword evidence="5 9" id="KW-0472">Membrane</keyword>
<dbReference type="SMART" id="SM00283">
    <property type="entry name" value="MA"/>
    <property type="match status" value="1"/>
</dbReference>
<organism evidence="12 13">
    <name type="scientific">Treponema berlinense</name>
    <dbReference type="NCBI Taxonomy" id="225004"/>
    <lineage>
        <taxon>Bacteria</taxon>
        <taxon>Pseudomonadati</taxon>
        <taxon>Spirochaetota</taxon>
        <taxon>Spirochaetia</taxon>
        <taxon>Spirochaetales</taxon>
        <taxon>Treponemataceae</taxon>
        <taxon>Treponema</taxon>
    </lineage>
</organism>
<keyword evidence="4 9" id="KW-1133">Transmembrane helix</keyword>
<evidence type="ECO:0000313" key="12">
    <source>
        <dbReference type="EMBL" id="SJZ74709.1"/>
    </source>
</evidence>
<dbReference type="CDD" id="cd06225">
    <property type="entry name" value="HAMP"/>
    <property type="match status" value="1"/>
</dbReference>
<dbReference type="InterPro" id="IPR004089">
    <property type="entry name" value="MCPsignal_dom"/>
</dbReference>
<sequence length="685" mass="73825">MKNTIKQKSAAKFITVLLAIGIVLYATIVVFVVNNRLSSGIVSYFASEIENQSKTLTKEMNKTLEQAQSTAANIQLAYATIYPEYGFDRTIMNSFAIGAREYYGAKNIVFFNSFGMQVSSPKYGVVPKTSIIREVLNGKEVTKFEKDGADIYATVILPLKSKDKIFGAVEIRTPVSTEDVVKEAASYSDCDFTIFDGNTQYVTSLGEMAGTTLDDAEVFETVKSGQTVTLHSVFNGHRYISYYFPFYDNDGNFLTTLFIGKTLDIAKSLSGSIFRSLIGAIVLFSALLLVVLSFAIYKKMINPLEKIRKAVGNLSSGDADLTVRIPVKGNDEFSGLASDVNKFVEMLQKIIQDLNLSQNALNEASESLEQSAQGSASAASEILANIESVRKQSKNQADSVINTSSVLDSSSKTVDKLSELIESQAAGIAQSSAAIEEMLGNISTVTTSAGKMADSFAELSTTVGNGSSKLTSVDKKVTQIAEQSKTLIQANRIISQIASETNLLAMNAAIEAAHAGEAGKGFSVVAEEIRKLAETSSAQTKTISSELKGISNSIQEVVELSHESSTAFEAIVSKLNSTDSIIQEIDGAMGEQQTASKQIFEFLARMRDQSGEVNKKADDMKGGIANVLRDMNNVSQISTTILGSMDEMTVGMQQIGEATQNVSTLAESTKENIGTMSRQLGQFKV</sequence>
<dbReference type="SMART" id="SM00304">
    <property type="entry name" value="HAMP"/>
    <property type="match status" value="1"/>
</dbReference>
<proteinExistence type="inferred from homology"/>
<comment type="subcellular location">
    <subcellularLocation>
        <location evidence="1">Cell membrane</location>
        <topology evidence="1">Multi-pass membrane protein</topology>
    </subcellularLocation>
</comment>
<evidence type="ECO:0000256" key="3">
    <source>
        <dbReference type="ARBA" id="ARBA00022692"/>
    </source>
</evidence>
<dbReference type="InterPro" id="IPR029151">
    <property type="entry name" value="Sensor-like_sf"/>
</dbReference>
<dbReference type="GO" id="GO:0007165">
    <property type="term" value="P:signal transduction"/>
    <property type="evidence" value="ECO:0007669"/>
    <property type="project" value="UniProtKB-KW"/>
</dbReference>
<feature type="domain" description="HAMP" evidence="11">
    <location>
        <begin position="298"/>
        <end position="352"/>
    </location>
</feature>
<dbReference type="SUPFAM" id="SSF103190">
    <property type="entry name" value="Sensory domain-like"/>
    <property type="match status" value="2"/>
</dbReference>
<evidence type="ECO:0000256" key="8">
    <source>
        <dbReference type="PROSITE-ProRule" id="PRU00284"/>
    </source>
</evidence>
<evidence type="ECO:0000256" key="1">
    <source>
        <dbReference type="ARBA" id="ARBA00004651"/>
    </source>
</evidence>